<sequence length="214" mass="24857">MENYQYLLGLRNKTIKNIIMNYLLYMMSFLSFFLVFSQASKSDDKLDEKQLLINIYGNQNSRKVINYDKSFVSESKLFYESLEKKSPRQLSDKSKIAFTLKNYIEGSSYNNLEQLESVFAENAKLYLTVGEIFKSLTPKEYVAFFKNAEKGKFNGRYGKVLSIEVVKDIATAKVEITIPEKKMIYIDLFLLKKIGDNWKIISKTATRIDETEGK</sequence>
<dbReference type="Gene3D" id="3.10.450.50">
    <property type="match status" value="1"/>
</dbReference>
<dbReference type="Proteomes" id="UP000193804">
    <property type="component" value="Unassembled WGS sequence"/>
</dbReference>
<keyword evidence="1" id="KW-0472">Membrane</keyword>
<keyword evidence="1" id="KW-0812">Transmembrane</keyword>
<evidence type="ECO:0000313" key="2">
    <source>
        <dbReference type="EMBL" id="SMG29000.1"/>
    </source>
</evidence>
<organism evidence="2 3">
    <name type="scientific">Marivirga sericea</name>
    <dbReference type="NCBI Taxonomy" id="1028"/>
    <lineage>
        <taxon>Bacteria</taxon>
        <taxon>Pseudomonadati</taxon>
        <taxon>Bacteroidota</taxon>
        <taxon>Cytophagia</taxon>
        <taxon>Cytophagales</taxon>
        <taxon>Marivirgaceae</taxon>
        <taxon>Marivirga</taxon>
    </lineage>
</organism>
<feature type="transmembrane region" description="Helical" evidence="1">
    <location>
        <begin position="18"/>
        <end position="36"/>
    </location>
</feature>
<protein>
    <submittedName>
        <fullName evidence="2">Putative lumazine-binding</fullName>
    </submittedName>
</protein>
<dbReference type="Pfam" id="PF12893">
    <property type="entry name" value="Lumazine_bd_2"/>
    <property type="match status" value="1"/>
</dbReference>
<dbReference type="InterPro" id="IPR032710">
    <property type="entry name" value="NTF2-like_dom_sf"/>
</dbReference>
<dbReference type="AlphaFoldDB" id="A0A1X7JLF3"/>
<evidence type="ECO:0000313" key="3">
    <source>
        <dbReference type="Proteomes" id="UP000193804"/>
    </source>
</evidence>
<gene>
    <name evidence="2" type="ORF">SAMN05661096_01780</name>
</gene>
<reference evidence="3" key="1">
    <citation type="submission" date="2017-04" db="EMBL/GenBank/DDBJ databases">
        <authorList>
            <person name="Varghese N."/>
            <person name="Submissions S."/>
        </authorList>
    </citation>
    <scope>NUCLEOTIDE SEQUENCE [LARGE SCALE GENOMIC DNA]</scope>
    <source>
        <strain evidence="3">DSM 4125</strain>
    </source>
</reference>
<keyword evidence="1" id="KW-1133">Transmembrane helix</keyword>
<dbReference type="InterPro" id="IPR039437">
    <property type="entry name" value="FrzH/put_lumazine-bd"/>
</dbReference>
<keyword evidence="3" id="KW-1185">Reference proteome</keyword>
<name>A0A1X7JLF3_9BACT</name>
<evidence type="ECO:0000256" key="1">
    <source>
        <dbReference type="SAM" id="Phobius"/>
    </source>
</evidence>
<accession>A0A1X7JLF3</accession>
<dbReference type="STRING" id="1028.SAMN05661096_01780"/>
<dbReference type="SUPFAM" id="SSF54427">
    <property type="entry name" value="NTF2-like"/>
    <property type="match status" value="1"/>
</dbReference>
<dbReference type="EMBL" id="FXAW01000003">
    <property type="protein sequence ID" value="SMG29000.1"/>
    <property type="molecule type" value="Genomic_DNA"/>
</dbReference>
<proteinExistence type="predicted"/>